<comment type="caution">
    <text evidence="1">The sequence shown here is derived from an EMBL/GenBank/DDBJ whole genome shotgun (WGS) entry which is preliminary data.</text>
</comment>
<protein>
    <submittedName>
        <fullName evidence="1">Uncharacterized protein</fullName>
    </submittedName>
</protein>
<dbReference type="EMBL" id="CM047591">
    <property type="protein sequence ID" value="KAI9918757.1"/>
    <property type="molecule type" value="Genomic_DNA"/>
</dbReference>
<name>A0ACC0WJ17_9STRA</name>
<accession>A0ACC0WJ17</accession>
<evidence type="ECO:0000313" key="2">
    <source>
        <dbReference type="Proteomes" id="UP001163321"/>
    </source>
</evidence>
<sequence length="122" mass="14019">MVGSGLLSRRNCKQGGFTLAVTKINDSVNDNSWIFDSGASITWTKRMMIHRKKGHEMFSVKKNKAYVIVKLTSLLQQKRIPLQLLPYRFAGCLSDITTRFMDVVENIKYLITFSKRQEMALN</sequence>
<organism evidence="1 2">
    <name type="scientific">Peronosclerospora sorghi</name>
    <dbReference type="NCBI Taxonomy" id="230839"/>
    <lineage>
        <taxon>Eukaryota</taxon>
        <taxon>Sar</taxon>
        <taxon>Stramenopiles</taxon>
        <taxon>Oomycota</taxon>
        <taxon>Peronosporomycetes</taxon>
        <taxon>Peronosporales</taxon>
        <taxon>Peronosporaceae</taxon>
        <taxon>Peronosclerospora</taxon>
    </lineage>
</organism>
<keyword evidence="2" id="KW-1185">Reference proteome</keyword>
<reference evidence="1 2" key="1">
    <citation type="journal article" date="2022" name="bioRxiv">
        <title>The genome of the oomycete Peronosclerospora sorghi, a cosmopolitan pathogen of maize and sorghum, is inflated with dispersed pseudogenes.</title>
        <authorList>
            <person name="Fletcher K."/>
            <person name="Martin F."/>
            <person name="Isakeit T."/>
            <person name="Cavanaugh K."/>
            <person name="Magill C."/>
            <person name="Michelmore R."/>
        </authorList>
    </citation>
    <scope>NUCLEOTIDE SEQUENCE [LARGE SCALE GENOMIC DNA]</scope>
    <source>
        <strain evidence="1">P6</strain>
    </source>
</reference>
<gene>
    <name evidence="1" type="ORF">PsorP6_012204</name>
</gene>
<evidence type="ECO:0000313" key="1">
    <source>
        <dbReference type="EMBL" id="KAI9918757.1"/>
    </source>
</evidence>
<proteinExistence type="predicted"/>
<dbReference type="Proteomes" id="UP001163321">
    <property type="component" value="Chromosome 12"/>
</dbReference>